<evidence type="ECO:0000256" key="7">
    <source>
        <dbReference type="RuleBase" id="RU363032"/>
    </source>
</evidence>
<feature type="domain" description="ABC transmembrane type-1" evidence="8">
    <location>
        <begin position="57"/>
        <end position="241"/>
    </location>
</feature>
<evidence type="ECO:0000313" key="9">
    <source>
        <dbReference type="EMBL" id="HCL02974.1"/>
    </source>
</evidence>
<evidence type="ECO:0000256" key="3">
    <source>
        <dbReference type="ARBA" id="ARBA00022475"/>
    </source>
</evidence>
<feature type="transmembrane region" description="Helical" evidence="7">
    <location>
        <begin position="12"/>
        <end position="30"/>
    </location>
</feature>
<evidence type="ECO:0000256" key="5">
    <source>
        <dbReference type="ARBA" id="ARBA00022989"/>
    </source>
</evidence>
<keyword evidence="5 7" id="KW-1133">Transmembrane helix</keyword>
<dbReference type="GO" id="GO:0055085">
    <property type="term" value="P:transmembrane transport"/>
    <property type="evidence" value="ECO:0007669"/>
    <property type="project" value="InterPro"/>
</dbReference>
<proteinExistence type="inferred from homology"/>
<keyword evidence="6 7" id="KW-0472">Membrane</keyword>
<comment type="similarity">
    <text evidence="7">Belongs to the binding-protein-dependent transport system permease family.</text>
</comment>
<feature type="transmembrane region" description="Helical" evidence="7">
    <location>
        <begin position="65"/>
        <end position="86"/>
    </location>
</feature>
<reference evidence="9 10" key="1">
    <citation type="journal article" date="2018" name="Nat. Biotechnol.">
        <title>A standardized bacterial taxonomy based on genome phylogeny substantially revises the tree of life.</title>
        <authorList>
            <person name="Parks D.H."/>
            <person name="Chuvochina M."/>
            <person name="Waite D.W."/>
            <person name="Rinke C."/>
            <person name="Skarshewski A."/>
            <person name="Chaumeil P.A."/>
            <person name="Hugenholtz P."/>
        </authorList>
    </citation>
    <scope>NUCLEOTIDE SEQUENCE [LARGE SCALE GENOMIC DNA]</scope>
    <source>
        <strain evidence="9">UBA11728</strain>
    </source>
</reference>
<feature type="transmembrane region" description="Helical" evidence="7">
    <location>
        <begin position="169"/>
        <end position="189"/>
    </location>
</feature>
<dbReference type="SUPFAM" id="SSF161098">
    <property type="entry name" value="MetI-like"/>
    <property type="match status" value="1"/>
</dbReference>
<dbReference type="Proteomes" id="UP000262969">
    <property type="component" value="Unassembled WGS sequence"/>
</dbReference>
<evidence type="ECO:0000256" key="4">
    <source>
        <dbReference type="ARBA" id="ARBA00022692"/>
    </source>
</evidence>
<evidence type="ECO:0000313" key="10">
    <source>
        <dbReference type="Proteomes" id="UP000262969"/>
    </source>
</evidence>
<dbReference type="Pfam" id="PF00528">
    <property type="entry name" value="BPD_transp_1"/>
    <property type="match status" value="1"/>
</dbReference>
<evidence type="ECO:0000256" key="1">
    <source>
        <dbReference type="ARBA" id="ARBA00004651"/>
    </source>
</evidence>
<gene>
    <name evidence="9" type="ORF">DHW61_11295</name>
</gene>
<evidence type="ECO:0000259" key="8">
    <source>
        <dbReference type="PROSITE" id="PS50928"/>
    </source>
</evidence>
<keyword evidence="4 7" id="KW-0812">Transmembrane</keyword>
<feature type="transmembrane region" description="Helical" evidence="7">
    <location>
        <begin position="223"/>
        <end position="245"/>
    </location>
</feature>
<protein>
    <submittedName>
        <fullName evidence="9">Nitrate ABC transporter permease</fullName>
    </submittedName>
</protein>
<accession>A0A3D2X7U8</accession>
<dbReference type="PANTHER" id="PTHR30151:SF0">
    <property type="entry name" value="ABC TRANSPORTER PERMEASE PROTEIN MJ0413-RELATED"/>
    <property type="match status" value="1"/>
</dbReference>
<dbReference type="Gene3D" id="1.10.3720.10">
    <property type="entry name" value="MetI-like"/>
    <property type="match status" value="1"/>
</dbReference>
<evidence type="ECO:0000256" key="2">
    <source>
        <dbReference type="ARBA" id="ARBA00022448"/>
    </source>
</evidence>
<organism evidence="9 10">
    <name type="scientific">Lachnoclostridium phytofermentans</name>
    <dbReference type="NCBI Taxonomy" id="66219"/>
    <lineage>
        <taxon>Bacteria</taxon>
        <taxon>Bacillati</taxon>
        <taxon>Bacillota</taxon>
        <taxon>Clostridia</taxon>
        <taxon>Lachnospirales</taxon>
        <taxon>Lachnospiraceae</taxon>
    </lineage>
</organism>
<dbReference type="InterPro" id="IPR035906">
    <property type="entry name" value="MetI-like_sf"/>
</dbReference>
<dbReference type="EMBL" id="DPVV01000374">
    <property type="protein sequence ID" value="HCL02974.1"/>
    <property type="molecule type" value="Genomic_DNA"/>
</dbReference>
<dbReference type="InterPro" id="IPR000515">
    <property type="entry name" value="MetI-like"/>
</dbReference>
<feature type="transmembrane region" description="Helical" evidence="7">
    <location>
        <begin position="98"/>
        <end position="119"/>
    </location>
</feature>
<evidence type="ECO:0000256" key="6">
    <source>
        <dbReference type="ARBA" id="ARBA00023136"/>
    </source>
</evidence>
<feature type="transmembrane region" description="Helical" evidence="7">
    <location>
        <begin position="36"/>
        <end position="53"/>
    </location>
</feature>
<dbReference type="AlphaFoldDB" id="A0A3D2X7U8"/>
<keyword evidence="2 7" id="KW-0813">Transport</keyword>
<comment type="caution">
    <text evidence="9">The sequence shown here is derived from an EMBL/GenBank/DDBJ whole genome shotgun (WGS) entry which is preliminary data.</text>
</comment>
<sequence length="259" mass="29141">MKHLKKDVHKRYVSLLAIALWLILWQVASIVINSNILIASPIQVVTTIAKLIFEKSFWFSISSSFLKISLGFILAVVTGVLLSLGAYHNVFLKEFFTVAMRVIKSIPVASFVILALLWVRARNLSILISFLMVLPIIYTNVLKGVESADQELLEMAEVFHMSGFRKLKFIYLPAVMPYFVSACSVGLGFCWKSGIAAEVIGLPKNSIGEQLYEAKLYLMTKEMFAWTVVIIGISVVFEKLILLLIKKLNHALTKELLEK</sequence>
<dbReference type="GO" id="GO:0005886">
    <property type="term" value="C:plasma membrane"/>
    <property type="evidence" value="ECO:0007669"/>
    <property type="project" value="UniProtKB-SubCell"/>
</dbReference>
<keyword evidence="3" id="KW-1003">Cell membrane</keyword>
<dbReference type="CDD" id="cd06261">
    <property type="entry name" value="TM_PBP2"/>
    <property type="match status" value="1"/>
</dbReference>
<comment type="subcellular location">
    <subcellularLocation>
        <location evidence="1 7">Cell membrane</location>
        <topology evidence="1 7">Multi-pass membrane protein</topology>
    </subcellularLocation>
</comment>
<dbReference type="PROSITE" id="PS50928">
    <property type="entry name" value="ABC_TM1"/>
    <property type="match status" value="1"/>
</dbReference>
<dbReference type="PANTHER" id="PTHR30151">
    <property type="entry name" value="ALKANE SULFONATE ABC TRANSPORTER-RELATED, MEMBRANE SUBUNIT"/>
    <property type="match status" value="1"/>
</dbReference>
<name>A0A3D2X7U8_9FIRM</name>